<organism evidence="2 3">
    <name type="scientific">Candidatus Gallionella acididurans</name>
    <dbReference type="NCBI Taxonomy" id="1796491"/>
    <lineage>
        <taxon>Bacteria</taxon>
        <taxon>Pseudomonadati</taxon>
        <taxon>Pseudomonadota</taxon>
        <taxon>Betaproteobacteria</taxon>
        <taxon>Nitrosomonadales</taxon>
        <taxon>Gallionellaceae</taxon>
        <taxon>Gallionella</taxon>
    </lineage>
</organism>
<dbReference type="PATRIC" id="fig|1796491.3.peg.1676"/>
<dbReference type="Proteomes" id="UP000070578">
    <property type="component" value="Unassembled WGS sequence"/>
</dbReference>
<proteinExistence type="inferred from homology"/>
<reference evidence="2 3" key="2">
    <citation type="submission" date="2016-03" db="EMBL/GenBank/DDBJ databases">
        <title>New uncultured bacterium of the family Gallionellaceae from acid mine drainage: description and reconstruction of genome based on metagenomic analysis of microbial community.</title>
        <authorList>
            <person name="Kadnikov V."/>
            <person name="Ivasenko D."/>
            <person name="Beletsky A."/>
            <person name="Mardanov A."/>
            <person name="Danilova E."/>
            <person name="Pimenov N."/>
            <person name="Karnachuk O."/>
            <person name="Ravin N."/>
        </authorList>
    </citation>
    <scope>NUCLEOTIDE SEQUENCE [LARGE SCALE GENOMIC DNA]</scope>
    <source>
        <strain evidence="2">ShG14-8</strain>
    </source>
</reference>
<dbReference type="Pfam" id="PF00106">
    <property type="entry name" value="adh_short"/>
    <property type="match status" value="1"/>
</dbReference>
<dbReference type="AlphaFoldDB" id="A0A139BTY7"/>
<gene>
    <name evidence="2" type="ORF">AWT59_1526</name>
</gene>
<comment type="caution">
    <text evidence="2">The sequence shown here is derived from an EMBL/GenBank/DDBJ whole genome shotgun (WGS) entry which is preliminary data.</text>
</comment>
<reference evidence="2 3" key="1">
    <citation type="submission" date="2016-02" db="EMBL/GenBank/DDBJ databases">
        <authorList>
            <person name="Wen L."/>
            <person name="He K."/>
            <person name="Yang H."/>
        </authorList>
    </citation>
    <scope>NUCLEOTIDE SEQUENCE [LARGE SCALE GENOMIC DNA]</scope>
    <source>
        <strain evidence="2">ShG14-8</strain>
    </source>
</reference>
<dbReference type="PANTHER" id="PTHR45458">
    <property type="entry name" value="SHORT-CHAIN DEHYDROGENASE/REDUCTASE SDR"/>
    <property type="match status" value="1"/>
</dbReference>
<dbReference type="InterPro" id="IPR036291">
    <property type="entry name" value="NAD(P)-bd_dom_sf"/>
</dbReference>
<dbReference type="InterPro" id="IPR002347">
    <property type="entry name" value="SDR_fam"/>
</dbReference>
<dbReference type="PRINTS" id="PR00080">
    <property type="entry name" value="SDRFAMILY"/>
</dbReference>
<evidence type="ECO:0000313" key="3">
    <source>
        <dbReference type="Proteomes" id="UP000070578"/>
    </source>
</evidence>
<protein>
    <submittedName>
        <fullName evidence="2">Short-chain dehydrogenase/reductase SDR</fullName>
    </submittedName>
</protein>
<accession>A0A139BTY7</accession>
<dbReference type="GO" id="GO:0016616">
    <property type="term" value="F:oxidoreductase activity, acting on the CH-OH group of donors, NAD or NADP as acceptor"/>
    <property type="evidence" value="ECO:0007669"/>
    <property type="project" value="TreeGrafter"/>
</dbReference>
<dbReference type="CDD" id="cd05325">
    <property type="entry name" value="carb_red_sniffer_like_SDR_c"/>
    <property type="match status" value="1"/>
</dbReference>
<evidence type="ECO:0000256" key="1">
    <source>
        <dbReference type="RuleBase" id="RU000363"/>
    </source>
</evidence>
<dbReference type="EMBL" id="LSLI01000032">
    <property type="protein sequence ID" value="KXS32378.1"/>
    <property type="molecule type" value="Genomic_DNA"/>
</dbReference>
<dbReference type="InterPro" id="IPR052184">
    <property type="entry name" value="SDR_enzymes"/>
</dbReference>
<dbReference type="SUPFAM" id="SSF51735">
    <property type="entry name" value="NAD(P)-binding Rossmann-fold domains"/>
    <property type="match status" value="1"/>
</dbReference>
<dbReference type="PANTHER" id="PTHR45458:SF1">
    <property type="entry name" value="SHORT CHAIN DEHYDROGENASE"/>
    <property type="match status" value="1"/>
</dbReference>
<dbReference type="PRINTS" id="PR00081">
    <property type="entry name" value="GDHRDH"/>
</dbReference>
<dbReference type="Gene3D" id="3.40.50.720">
    <property type="entry name" value="NAD(P)-binding Rossmann-like Domain"/>
    <property type="match status" value="1"/>
</dbReference>
<name>A0A139BTY7_9PROT</name>
<comment type="similarity">
    <text evidence="1">Belongs to the short-chain dehydrogenases/reductases (SDR) family.</text>
</comment>
<sequence>MMHTVLITGANRGIGLEFCRQYAAEGWRVLACSREPDKADALAKLAALYPGLIALHTLDVADHARIERLAQELGGESIDLLINNAGVYPDSDTLGFGHTDYAEWLQAFRINTMAPLKMAETFAPHLARGKQKVIVAITSKMGSITDNAGGGSYLYRSSKAALNMVVKSLAIDLKPGGITAVVFHPGWVQTDMGGPNAMIPAAQSVSGMRKMIGRLTAADSGKFFGYDGQEILW</sequence>
<evidence type="ECO:0000313" key="2">
    <source>
        <dbReference type="EMBL" id="KXS32378.1"/>
    </source>
</evidence>